<dbReference type="InterPro" id="IPR050695">
    <property type="entry name" value="N-acetylmuramoyl_amidase_3"/>
</dbReference>
<dbReference type="InterPro" id="IPR036779">
    <property type="entry name" value="LysM_dom_sf"/>
</dbReference>
<feature type="domain" description="LysM" evidence="2">
    <location>
        <begin position="190"/>
        <end position="234"/>
    </location>
</feature>
<dbReference type="InterPro" id="IPR018392">
    <property type="entry name" value="LysM"/>
</dbReference>
<dbReference type="KEGG" id="ppsr:I6J18_05905"/>
<dbReference type="RefSeq" id="WP_040375144.1">
    <property type="nucleotide sequence ID" value="NZ_CP068053.1"/>
</dbReference>
<sequence>MVKIYIDSGHGGSDPGAVGNGLKEKNLTLQISTRIKEILSKEYQDVSIKMSRTGDTYPSLSDRTNQANAWGADFFLSIHINSGGGTGFESYIYPSSGTPATTYQSAIHSEVMKLVNFTDRGKKTANFHVLRKSTMPALLTENGFIDSSSDASKLKTTSFIEALARGHVNGLVKAFALKKVQEHENIEEKTFHTVVKGDTFYSIAKDYDTTVARLEVLNSTIDPTALPIGKKLIVHVIETIYYIVKKGDTVSALAEEYGSSINQIKAWNNLDSNYTIQIGKRLRVK</sequence>
<dbReference type="PROSITE" id="PS51782">
    <property type="entry name" value="LYSM"/>
    <property type="match status" value="2"/>
</dbReference>
<dbReference type="SUPFAM" id="SSF53187">
    <property type="entry name" value="Zn-dependent exopeptidases"/>
    <property type="match status" value="1"/>
</dbReference>
<dbReference type="EMBL" id="CP068053">
    <property type="protein sequence ID" value="QQT01400.1"/>
    <property type="molecule type" value="Genomic_DNA"/>
</dbReference>
<proteinExistence type="predicted"/>
<organism evidence="3 4">
    <name type="scientific">Peribacillus psychrosaccharolyticus</name>
    <name type="common">Bacillus psychrosaccharolyticus</name>
    <dbReference type="NCBI Taxonomy" id="1407"/>
    <lineage>
        <taxon>Bacteria</taxon>
        <taxon>Bacillati</taxon>
        <taxon>Bacillota</taxon>
        <taxon>Bacilli</taxon>
        <taxon>Bacillales</taxon>
        <taxon>Bacillaceae</taxon>
        <taxon>Peribacillus</taxon>
    </lineage>
</organism>
<dbReference type="InterPro" id="IPR002508">
    <property type="entry name" value="MurNAc-LAA_cat"/>
</dbReference>
<dbReference type="Pfam" id="PF01520">
    <property type="entry name" value="Amidase_3"/>
    <property type="match status" value="1"/>
</dbReference>
<gene>
    <name evidence="3" type="ORF">I6J18_05905</name>
</gene>
<protein>
    <submittedName>
        <fullName evidence="3">N-acetylmuramoyl-L-alanine amidase</fullName>
    </submittedName>
</protein>
<dbReference type="GO" id="GO:0009253">
    <property type="term" value="P:peptidoglycan catabolic process"/>
    <property type="evidence" value="ECO:0007669"/>
    <property type="project" value="InterPro"/>
</dbReference>
<evidence type="ECO:0000313" key="4">
    <source>
        <dbReference type="Proteomes" id="UP000595254"/>
    </source>
</evidence>
<dbReference type="PANTHER" id="PTHR30404">
    <property type="entry name" value="N-ACETYLMURAMOYL-L-ALANINE AMIDASE"/>
    <property type="match status" value="1"/>
</dbReference>
<evidence type="ECO:0000313" key="3">
    <source>
        <dbReference type="EMBL" id="QQT01400.1"/>
    </source>
</evidence>
<dbReference type="GO" id="GO:0008745">
    <property type="term" value="F:N-acetylmuramoyl-L-alanine amidase activity"/>
    <property type="evidence" value="ECO:0007669"/>
    <property type="project" value="InterPro"/>
</dbReference>
<keyword evidence="4" id="KW-1185">Reference proteome</keyword>
<evidence type="ECO:0000256" key="1">
    <source>
        <dbReference type="ARBA" id="ARBA00022801"/>
    </source>
</evidence>
<dbReference type="CDD" id="cd00118">
    <property type="entry name" value="LysM"/>
    <property type="match status" value="2"/>
</dbReference>
<dbReference type="SMART" id="SM00646">
    <property type="entry name" value="Ami_3"/>
    <property type="match status" value="1"/>
</dbReference>
<dbReference type="Proteomes" id="UP000595254">
    <property type="component" value="Chromosome"/>
</dbReference>
<dbReference type="SUPFAM" id="SSF54106">
    <property type="entry name" value="LysM domain"/>
    <property type="match status" value="2"/>
</dbReference>
<feature type="domain" description="LysM" evidence="2">
    <location>
        <begin position="240"/>
        <end position="284"/>
    </location>
</feature>
<name>A0A974NP12_PERPY</name>
<dbReference type="PANTHER" id="PTHR30404:SF0">
    <property type="entry name" value="N-ACETYLMURAMOYL-L-ALANINE AMIDASE AMIC"/>
    <property type="match status" value="1"/>
</dbReference>
<keyword evidence="1" id="KW-0378">Hydrolase</keyword>
<dbReference type="Gene3D" id="3.10.350.10">
    <property type="entry name" value="LysM domain"/>
    <property type="match status" value="2"/>
</dbReference>
<dbReference type="AlphaFoldDB" id="A0A974NP12"/>
<dbReference type="CDD" id="cd02696">
    <property type="entry name" value="MurNAc-LAA"/>
    <property type="match status" value="1"/>
</dbReference>
<accession>A0A974NP12</accession>
<dbReference type="Pfam" id="PF01476">
    <property type="entry name" value="LysM"/>
    <property type="match status" value="2"/>
</dbReference>
<evidence type="ECO:0000259" key="2">
    <source>
        <dbReference type="PROSITE" id="PS51782"/>
    </source>
</evidence>
<dbReference type="SMART" id="SM00257">
    <property type="entry name" value="LysM"/>
    <property type="match status" value="2"/>
</dbReference>
<dbReference type="GO" id="GO:0030288">
    <property type="term" value="C:outer membrane-bounded periplasmic space"/>
    <property type="evidence" value="ECO:0007669"/>
    <property type="project" value="TreeGrafter"/>
</dbReference>
<dbReference type="Gene3D" id="3.40.630.40">
    <property type="entry name" value="Zn-dependent exopeptidases"/>
    <property type="match status" value="1"/>
</dbReference>
<reference evidence="3 4" key="1">
    <citation type="submission" date="2021-01" db="EMBL/GenBank/DDBJ databases">
        <title>FDA dAtabase for Regulatory Grade micrObial Sequences (FDA-ARGOS): Supporting development and validation of Infectious Disease Dx tests.</title>
        <authorList>
            <person name="Nelson B."/>
            <person name="Plummer A."/>
            <person name="Tallon L."/>
            <person name="Sadzewicz L."/>
            <person name="Zhao X."/>
            <person name="Boylan J."/>
            <person name="Ott S."/>
            <person name="Bowen H."/>
            <person name="Vavikolanu K."/>
            <person name="Mehta A."/>
            <person name="Aluvathingal J."/>
            <person name="Nadendla S."/>
            <person name="Myers T."/>
            <person name="Yan Y."/>
            <person name="Sichtig H."/>
        </authorList>
    </citation>
    <scope>NUCLEOTIDE SEQUENCE [LARGE SCALE GENOMIC DNA]</scope>
    <source>
        <strain evidence="3 4">FDAARGOS_1161</strain>
    </source>
</reference>